<reference evidence="2 3" key="1">
    <citation type="journal article" date="2016" name="Mol. Biol. Evol.">
        <title>Comparative Genomics of Early-Diverging Mushroom-Forming Fungi Provides Insights into the Origins of Lignocellulose Decay Capabilities.</title>
        <authorList>
            <person name="Nagy L.G."/>
            <person name="Riley R."/>
            <person name="Tritt A."/>
            <person name="Adam C."/>
            <person name="Daum C."/>
            <person name="Floudas D."/>
            <person name="Sun H."/>
            <person name="Yadav J.S."/>
            <person name="Pangilinan J."/>
            <person name="Larsson K.H."/>
            <person name="Matsuura K."/>
            <person name="Barry K."/>
            <person name="Labutti K."/>
            <person name="Kuo R."/>
            <person name="Ohm R.A."/>
            <person name="Bhattacharya S.S."/>
            <person name="Shirouzu T."/>
            <person name="Yoshinaga Y."/>
            <person name="Martin F.M."/>
            <person name="Grigoriev I.V."/>
            <person name="Hibbett D.S."/>
        </authorList>
    </citation>
    <scope>NUCLEOTIDE SEQUENCE [LARGE SCALE GENOMIC DNA]</scope>
    <source>
        <strain evidence="2 3">TUFC12733</strain>
    </source>
</reference>
<gene>
    <name evidence="2" type="ORF">CALVIDRAFT_90430</name>
</gene>
<keyword evidence="3" id="KW-1185">Reference proteome</keyword>
<accession>A0A167MSA4</accession>
<feature type="compositionally biased region" description="Basic and acidic residues" evidence="1">
    <location>
        <begin position="49"/>
        <end position="62"/>
    </location>
</feature>
<evidence type="ECO:0000313" key="3">
    <source>
        <dbReference type="Proteomes" id="UP000076738"/>
    </source>
</evidence>
<dbReference type="EMBL" id="KV417281">
    <property type="protein sequence ID" value="KZO97014.1"/>
    <property type="molecule type" value="Genomic_DNA"/>
</dbReference>
<name>A0A167MSA4_CALVF</name>
<proteinExistence type="predicted"/>
<dbReference type="GO" id="GO:0000964">
    <property type="term" value="P:mitochondrial RNA 5'-end processing"/>
    <property type="evidence" value="ECO:0007669"/>
    <property type="project" value="TreeGrafter"/>
</dbReference>
<sequence>MMRLKAAQTTRLVSELQRQAHKAESSVTPKSLPATSPRLKSSKAAQPSKDVKETLSGRDTAPHIDPSSTRIKETGPKPLEHWLWPKDVVLERVEPPYDAEVPTLAHGLDRVLFNPSVYWLQDPHSRVYNFEPYLQKLLPPDDFAYDRLMAFVPAVRDEELWDLAKKHKKVYIGSTSGLTGIMSHVYWLISRWRPVDTRSLSADFAREPNSFAFGARIPVSSKLVYKDGCYAIDPDKEWEIVGKANSILSYLGVLMEKMLTMEPEKFSRLTKAVPETTPGEFHKREAYYYSKTSKLLMRSQLDCRDSRLPGTGTFDLKTRGVIPIRRDRLNYVENSGYLIKYSQGLFESFEREYYDMMRSAFLKYNFQVRIGNMDGIFVAYHNTAQIFGFQYISRDEMDIRLFGSTDMADDAFRLILGMIEAVLDSATAIFPKQTLRMTFETGEGNHSMYVWVQPDEWDETKGERPIVRLEMQTQSFLDGQLVVHPIDYDSVRKGADPVDWSLKYRITRTPSTARGVTEAISSLEKARTRQREVQKMYLPSGVGAEEMLARFDTMDIADIIRARQTPAEVESEHEGFTEDAEEVIEDDLLQVPNRRMDDVPAEDEMESMAGNDVGNTNLKHFVRPGGTILELRKLARAGAAESRKMEEMEADAEKVVWRPWT</sequence>
<dbReference type="PANTHER" id="PTHR31014:SF0">
    <property type="entry name" value="MITOCHONDRIAL TRANSLATION SYSTEM COMPONENT PET127-RELATED"/>
    <property type="match status" value="1"/>
</dbReference>
<organism evidence="2 3">
    <name type="scientific">Calocera viscosa (strain TUFC12733)</name>
    <dbReference type="NCBI Taxonomy" id="1330018"/>
    <lineage>
        <taxon>Eukaryota</taxon>
        <taxon>Fungi</taxon>
        <taxon>Dikarya</taxon>
        <taxon>Basidiomycota</taxon>
        <taxon>Agaricomycotina</taxon>
        <taxon>Dacrymycetes</taxon>
        <taxon>Dacrymycetales</taxon>
        <taxon>Dacrymycetaceae</taxon>
        <taxon>Calocera</taxon>
    </lineage>
</organism>
<dbReference type="InterPro" id="IPR013943">
    <property type="entry name" value="Pet127"/>
</dbReference>
<dbReference type="Proteomes" id="UP000076738">
    <property type="component" value="Unassembled WGS sequence"/>
</dbReference>
<dbReference type="AlphaFoldDB" id="A0A167MSA4"/>
<dbReference type="Pfam" id="PF08634">
    <property type="entry name" value="Pet127"/>
    <property type="match status" value="1"/>
</dbReference>
<evidence type="ECO:0000256" key="1">
    <source>
        <dbReference type="SAM" id="MobiDB-lite"/>
    </source>
</evidence>
<evidence type="ECO:0000313" key="2">
    <source>
        <dbReference type="EMBL" id="KZO97014.1"/>
    </source>
</evidence>
<dbReference type="GO" id="GO:0005740">
    <property type="term" value="C:mitochondrial envelope"/>
    <property type="evidence" value="ECO:0007669"/>
    <property type="project" value="TreeGrafter"/>
</dbReference>
<dbReference type="PANTHER" id="PTHR31014">
    <property type="entry name" value="MITOCHONDRIAL TRANSLATION SYSTEM COMPONENT PET127-RELATED"/>
    <property type="match status" value="1"/>
</dbReference>
<dbReference type="STRING" id="1330018.A0A167MSA4"/>
<dbReference type="OrthoDB" id="10249045at2759"/>
<feature type="region of interest" description="Disordered" evidence="1">
    <location>
        <begin position="1"/>
        <end position="75"/>
    </location>
</feature>
<protein>
    <submittedName>
        <fullName evidence="2">Pet127-domain-containing protein</fullName>
    </submittedName>
</protein>